<name>A0AA90NDS8_9ACTN</name>
<dbReference type="InterPro" id="IPR015286">
    <property type="entry name" value="Porin_fam_mycobact-type"/>
</dbReference>
<dbReference type="Gene3D" id="2.10.300.10">
    <property type="entry name" value="Porin MspA ribbon domain"/>
    <property type="match status" value="1"/>
</dbReference>
<keyword evidence="2" id="KW-1185">Reference proteome</keyword>
<sequence length="182" mass="18267">MTVKDHTARFSPGMVALPTTRNAWVSGIVSVTVTGGSADGGSIQAGYAVGCQVDVGKANVSLGGGGESGTGVTDGSFGVEPSVKGTSGASLSLAAGSIGTQMLTYDAAKWPAPGDEFDAGWMDPGTAFNFKGRTGSLSFQDQTIGVDGCAGYAQAKFFAKVKATVGGDRGSVVLWGKPFSLR</sequence>
<dbReference type="Pfam" id="PF09203">
    <property type="entry name" value="MspA"/>
    <property type="match status" value="1"/>
</dbReference>
<comment type="caution">
    <text evidence="1">The sequence shown here is derived from an EMBL/GenBank/DDBJ whole genome shotgun (WGS) entry which is preliminary data.</text>
</comment>
<protein>
    <submittedName>
        <fullName evidence="1">MspA family porin</fullName>
    </submittedName>
</protein>
<dbReference type="Gene3D" id="2.60.40.1650">
    <property type="entry name" value="Porin MspA (Ig-like beta-sandwich domain)"/>
    <property type="match status" value="1"/>
</dbReference>
<gene>
    <name evidence="1" type="ORF">Q7X28_19295</name>
</gene>
<proteinExistence type="predicted"/>
<dbReference type="RefSeq" id="WP_305112527.1">
    <property type="nucleotide sequence ID" value="NZ_JAUTIX010000008.1"/>
</dbReference>
<reference evidence="1" key="1">
    <citation type="submission" date="2023-08" db="EMBL/GenBank/DDBJ databases">
        <title>The draft genome of Tsukamurella strandjordii strain 050030.</title>
        <authorList>
            <person name="Zhao F."/>
            <person name="Feng Y."/>
            <person name="Zong Z."/>
        </authorList>
    </citation>
    <scope>NUCLEOTIDE SEQUENCE</scope>
    <source>
        <strain evidence="1">050030</strain>
    </source>
</reference>
<evidence type="ECO:0000313" key="1">
    <source>
        <dbReference type="EMBL" id="MDP0400068.1"/>
    </source>
</evidence>
<dbReference type="EMBL" id="JAUTIX010000008">
    <property type="protein sequence ID" value="MDP0400068.1"/>
    <property type="molecule type" value="Genomic_DNA"/>
</dbReference>
<evidence type="ECO:0000313" key="2">
    <source>
        <dbReference type="Proteomes" id="UP001178281"/>
    </source>
</evidence>
<dbReference type="Proteomes" id="UP001178281">
    <property type="component" value="Unassembled WGS sequence"/>
</dbReference>
<dbReference type="AlphaFoldDB" id="A0AA90NDS8"/>
<accession>A0AA90NDS8</accession>
<organism evidence="1 2">
    <name type="scientific">Tsukamurella strandjordii</name>
    <dbReference type="NCBI Taxonomy" id="147577"/>
    <lineage>
        <taxon>Bacteria</taxon>
        <taxon>Bacillati</taxon>
        <taxon>Actinomycetota</taxon>
        <taxon>Actinomycetes</taxon>
        <taxon>Mycobacteriales</taxon>
        <taxon>Tsukamurellaceae</taxon>
        <taxon>Tsukamurella</taxon>
    </lineage>
</organism>